<comment type="caution">
    <text evidence="2">The sequence shown here is derived from an EMBL/GenBank/DDBJ whole genome shotgun (WGS) entry which is preliminary data.</text>
</comment>
<sequence length="187" mass="21272">MTQQKHEPLQNFKSNVNFVIGFAQCIAVFIAVWLRCGGSMGGGYLGVQFVIGMGAMLLYYLFLAPGYPEVMFFWLLTLVMYVLHKAKHAYKRRVWQYRPHSRYMGKSGLSFLGGDAIAKRLWEPLLVLFAGFYVKSQGNGLGPWLIFSAVCLVIAHQYAAMEENARIQAVEDAREEQAWLMKNLPNH</sequence>
<proteinExistence type="predicted"/>
<dbReference type="AlphaFoldDB" id="A0A225DPP4"/>
<keyword evidence="1" id="KW-0472">Membrane</keyword>
<feature type="transmembrane region" description="Helical" evidence="1">
    <location>
        <begin position="41"/>
        <end position="60"/>
    </location>
</feature>
<gene>
    <name evidence="2" type="ORF">FRUB_06029</name>
</gene>
<feature type="transmembrane region" description="Helical" evidence="1">
    <location>
        <begin position="16"/>
        <end position="34"/>
    </location>
</feature>
<name>A0A225DPP4_9BACT</name>
<organism evidence="2 3">
    <name type="scientific">Fimbriiglobus ruber</name>
    <dbReference type="NCBI Taxonomy" id="1908690"/>
    <lineage>
        <taxon>Bacteria</taxon>
        <taxon>Pseudomonadati</taxon>
        <taxon>Planctomycetota</taxon>
        <taxon>Planctomycetia</taxon>
        <taxon>Gemmatales</taxon>
        <taxon>Gemmataceae</taxon>
        <taxon>Fimbriiglobus</taxon>
    </lineage>
</organism>
<protein>
    <submittedName>
        <fullName evidence="2">Uncharacterized protein</fullName>
    </submittedName>
</protein>
<evidence type="ECO:0000313" key="2">
    <source>
        <dbReference type="EMBL" id="OWK39466.1"/>
    </source>
</evidence>
<accession>A0A225DPP4</accession>
<feature type="transmembrane region" description="Helical" evidence="1">
    <location>
        <begin position="66"/>
        <end position="83"/>
    </location>
</feature>
<keyword evidence="3" id="KW-1185">Reference proteome</keyword>
<keyword evidence="1" id="KW-1133">Transmembrane helix</keyword>
<dbReference type="Proteomes" id="UP000214646">
    <property type="component" value="Unassembled WGS sequence"/>
</dbReference>
<evidence type="ECO:0000313" key="3">
    <source>
        <dbReference type="Proteomes" id="UP000214646"/>
    </source>
</evidence>
<evidence type="ECO:0000256" key="1">
    <source>
        <dbReference type="SAM" id="Phobius"/>
    </source>
</evidence>
<dbReference type="RefSeq" id="WP_088256930.1">
    <property type="nucleotide sequence ID" value="NZ_NIDE01000010.1"/>
</dbReference>
<reference evidence="3" key="1">
    <citation type="submission" date="2017-06" db="EMBL/GenBank/DDBJ databases">
        <title>Genome analysis of Fimbriiglobus ruber SP5, the first member of the order Planctomycetales with confirmed chitinolytic capability.</title>
        <authorList>
            <person name="Ravin N.V."/>
            <person name="Rakitin A.L."/>
            <person name="Ivanova A.A."/>
            <person name="Beletsky A.V."/>
            <person name="Kulichevskaya I.S."/>
            <person name="Mardanov A.V."/>
            <person name="Dedysh S.N."/>
        </authorList>
    </citation>
    <scope>NUCLEOTIDE SEQUENCE [LARGE SCALE GENOMIC DNA]</scope>
    <source>
        <strain evidence="3">SP5</strain>
    </source>
</reference>
<dbReference type="EMBL" id="NIDE01000010">
    <property type="protein sequence ID" value="OWK39466.1"/>
    <property type="molecule type" value="Genomic_DNA"/>
</dbReference>
<keyword evidence="1" id="KW-0812">Transmembrane</keyword>